<organism evidence="2">
    <name type="scientific">uncultured bacterium fosmid pJB16B1</name>
    <dbReference type="NCBI Taxonomy" id="1478054"/>
    <lineage>
        <taxon>Bacteria</taxon>
        <taxon>environmental samples</taxon>
    </lineage>
</organism>
<evidence type="ECO:0000256" key="1">
    <source>
        <dbReference type="SAM" id="Phobius"/>
    </source>
</evidence>
<sequence>MIPLLLSAGSATAAEVALKGGMSLIDGTFITALFVGLSSVITAIGTVMWCKNRAEKKQQKQRPLDSDDLYVRCAECAEHRKAINSRIDNIQPMLERISNQVEQSSSRAEERAVQLHRRLDPIVERVAANSAKIDVFEELARKSTLGKN</sequence>
<proteinExistence type="predicted"/>
<reference evidence="2" key="1">
    <citation type="submission" date="2013-08" db="EMBL/GenBank/DDBJ databases">
        <title>Comparison of modified E. coli strains.</title>
        <authorList>
            <person name="Juergensen J."/>
            <person name="Bonge A."/>
            <person name="Streit W.R."/>
        </authorList>
    </citation>
    <scope>NUCLEOTIDE SEQUENCE</scope>
</reference>
<name>A0A0H3U792_9BACT</name>
<keyword evidence="1" id="KW-1133">Transmembrane helix</keyword>
<feature type="transmembrane region" description="Helical" evidence="1">
    <location>
        <begin position="29"/>
        <end position="50"/>
    </location>
</feature>
<keyword evidence="1" id="KW-0472">Membrane</keyword>
<keyword evidence="1" id="KW-0812">Transmembrane</keyword>
<evidence type="ECO:0000313" key="2">
    <source>
        <dbReference type="EMBL" id="AIF26384.1"/>
    </source>
</evidence>
<dbReference type="AlphaFoldDB" id="A0A0H3U792"/>
<dbReference type="EMBL" id="KF540228">
    <property type="protein sequence ID" value="AIF26384.1"/>
    <property type="molecule type" value="Genomic_DNA"/>
</dbReference>
<accession>A0A0H3U792</accession>
<protein>
    <submittedName>
        <fullName evidence="2">Uncharacterized protein</fullName>
    </submittedName>
</protein>